<feature type="compositionally biased region" description="Basic and acidic residues" evidence="2">
    <location>
        <begin position="1"/>
        <end position="16"/>
    </location>
</feature>
<dbReference type="Proteomes" id="UP000193648">
    <property type="component" value="Unassembled WGS sequence"/>
</dbReference>
<reference evidence="3 4" key="1">
    <citation type="submission" date="2016-07" db="EMBL/GenBank/DDBJ databases">
        <title>Pervasive Adenine N6-methylation of Active Genes in Fungi.</title>
        <authorList>
            <consortium name="DOE Joint Genome Institute"/>
            <person name="Mondo S.J."/>
            <person name="Dannebaum R.O."/>
            <person name="Kuo R.C."/>
            <person name="Labutti K."/>
            <person name="Haridas S."/>
            <person name="Kuo A."/>
            <person name="Salamov A."/>
            <person name="Ahrendt S.R."/>
            <person name="Lipzen A."/>
            <person name="Sullivan W."/>
            <person name="Andreopoulos W.B."/>
            <person name="Clum A."/>
            <person name="Lindquist E."/>
            <person name="Daum C."/>
            <person name="Ramamoorthy G.K."/>
            <person name="Gryganskyi A."/>
            <person name="Culley D."/>
            <person name="Magnuson J.K."/>
            <person name="James T.Y."/>
            <person name="O'Malley M.A."/>
            <person name="Stajich J.E."/>
            <person name="Spatafora J.W."/>
            <person name="Visel A."/>
            <person name="Grigoriev I.V."/>
        </authorList>
    </citation>
    <scope>NUCLEOTIDE SEQUENCE [LARGE SCALE GENOMIC DNA]</scope>
    <source>
        <strain evidence="3 4">NRRL 3116</strain>
    </source>
</reference>
<dbReference type="GeneID" id="33565484"/>
<evidence type="ECO:0000256" key="1">
    <source>
        <dbReference type="SAM" id="Coils"/>
    </source>
</evidence>
<evidence type="ECO:0000313" key="4">
    <source>
        <dbReference type="Proteomes" id="UP000193648"/>
    </source>
</evidence>
<protein>
    <submittedName>
        <fullName evidence="3">Uncharacterized protein</fullName>
    </submittedName>
</protein>
<proteinExistence type="predicted"/>
<feature type="coiled-coil region" evidence="1">
    <location>
        <begin position="94"/>
        <end position="165"/>
    </location>
</feature>
<dbReference type="EMBL" id="MCFF01000011">
    <property type="protein sequence ID" value="ORZ21935.1"/>
    <property type="molecule type" value="Genomic_DNA"/>
</dbReference>
<gene>
    <name evidence="3" type="ORF">BCR41DRAFT_350267</name>
</gene>
<name>A0A1Y2GT19_9FUNG</name>
<feature type="region of interest" description="Disordered" evidence="2">
    <location>
        <begin position="1"/>
        <end position="87"/>
    </location>
</feature>
<feature type="region of interest" description="Disordered" evidence="2">
    <location>
        <begin position="185"/>
        <end position="207"/>
    </location>
</feature>
<comment type="caution">
    <text evidence="3">The sequence shown here is derived from an EMBL/GenBank/DDBJ whole genome shotgun (WGS) entry which is preliminary data.</text>
</comment>
<evidence type="ECO:0000313" key="3">
    <source>
        <dbReference type="EMBL" id="ORZ21935.1"/>
    </source>
</evidence>
<feature type="region of interest" description="Disordered" evidence="2">
    <location>
        <begin position="348"/>
        <end position="429"/>
    </location>
</feature>
<feature type="compositionally biased region" description="Low complexity" evidence="2">
    <location>
        <begin position="76"/>
        <end position="87"/>
    </location>
</feature>
<organism evidence="3 4">
    <name type="scientific">Lobosporangium transversale</name>
    <dbReference type="NCBI Taxonomy" id="64571"/>
    <lineage>
        <taxon>Eukaryota</taxon>
        <taxon>Fungi</taxon>
        <taxon>Fungi incertae sedis</taxon>
        <taxon>Mucoromycota</taxon>
        <taxon>Mortierellomycotina</taxon>
        <taxon>Mortierellomycetes</taxon>
        <taxon>Mortierellales</taxon>
        <taxon>Mortierellaceae</taxon>
        <taxon>Lobosporangium</taxon>
    </lineage>
</organism>
<feature type="compositionally biased region" description="Pro residues" evidence="2">
    <location>
        <begin position="348"/>
        <end position="357"/>
    </location>
</feature>
<feature type="compositionally biased region" description="Polar residues" evidence="2">
    <location>
        <begin position="60"/>
        <end position="69"/>
    </location>
</feature>
<accession>A0A1Y2GT19</accession>
<keyword evidence="4" id="KW-1185">Reference proteome</keyword>
<dbReference type="RefSeq" id="XP_021883186.1">
    <property type="nucleotide sequence ID" value="XM_022023640.1"/>
</dbReference>
<feature type="compositionally biased region" description="Low complexity" evidence="2">
    <location>
        <begin position="17"/>
        <end position="26"/>
    </location>
</feature>
<keyword evidence="1" id="KW-0175">Coiled coil</keyword>
<dbReference type="InParanoid" id="A0A1Y2GT19"/>
<feature type="compositionally biased region" description="Low complexity" evidence="2">
    <location>
        <begin position="190"/>
        <end position="205"/>
    </location>
</feature>
<sequence length="429" mass="47422">MVHPLSEMDLKYKQQQEQEQQQQLLQPPQPQPQPQDFNRAGSIQTSMPGSFPSHPVVCSNEVSTTSSGTVRRPCHSLSSSSSWSSCSSASSASRAAYKALKKSIKAEARAVKNEARALKKESKYQSKEAKREAKIQAKLLDKETHQQTKEALKLAKKEIHQQTKDALKVAKKSWKAYKKEYMESCHKNNSDSNNRNNSNNYNSSDYGRRRCNYNYSYSYGHGHGQGRQDYCRRRQYSTPTTPFSLARIGSQIVSKAVERSINIIEGANSNHHRNSQQYPHRHELSSPQVVIVSPPPLTSAAQVQIQAPVTTPAAITNSTLSSFYNKPIAPQDPLICAMANLSVHHPTPSVPCYPPSSSPSSALRSSSTTTAAMMTSPMRLPSSSSPTAPIVPMATPRPDLEAFQSQDDDLEDRSIPPPPYEASIAAARR</sequence>
<evidence type="ECO:0000256" key="2">
    <source>
        <dbReference type="SAM" id="MobiDB-lite"/>
    </source>
</evidence>
<feature type="compositionally biased region" description="Low complexity" evidence="2">
    <location>
        <begin position="358"/>
        <end position="378"/>
    </location>
</feature>
<dbReference type="AlphaFoldDB" id="A0A1Y2GT19"/>